<organism evidence="1 2">
    <name type="scientific">Cetraspora pellucida</name>
    <dbReference type="NCBI Taxonomy" id="1433469"/>
    <lineage>
        <taxon>Eukaryota</taxon>
        <taxon>Fungi</taxon>
        <taxon>Fungi incertae sedis</taxon>
        <taxon>Mucoromycota</taxon>
        <taxon>Glomeromycotina</taxon>
        <taxon>Glomeromycetes</taxon>
        <taxon>Diversisporales</taxon>
        <taxon>Gigasporaceae</taxon>
        <taxon>Cetraspora</taxon>
    </lineage>
</organism>
<name>A0ACA9MTP0_9GLOM</name>
<evidence type="ECO:0000313" key="1">
    <source>
        <dbReference type="EMBL" id="CAG8612656.1"/>
    </source>
</evidence>
<proteinExistence type="predicted"/>
<dbReference type="EMBL" id="CAJVPW010010180">
    <property type="protein sequence ID" value="CAG8612656.1"/>
    <property type="molecule type" value="Genomic_DNA"/>
</dbReference>
<evidence type="ECO:0000313" key="2">
    <source>
        <dbReference type="Proteomes" id="UP000789366"/>
    </source>
</evidence>
<comment type="caution">
    <text evidence="1">The sequence shown here is derived from an EMBL/GenBank/DDBJ whole genome shotgun (WGS) entry which is preliminary data.</text>
</comment>
<protein>
    <submittedName>
        <fullName evidence="1">8003_t:CDS:1</fullName>
    </submittedName>
</protein>
<sequence>YQTALSNLNKSLEIEPENASALSYRGKTNKMLGKFDEAISDFKKSLEIEKNPLVLTDYHNQLQNVVPLEKEGGFGTIYQATLINNSKKVALKRLKSSSDFTMELINEVIPYEILKHEDYILQFYGLTRELDSRDIFIVIEYAEGGSMFDDLLKNFKDITWSKKITRLHSIAAGGQKPFAKHSKNDFDLIIKIWDGYRPEVTGDTPECFKVLMIKCWNNNPLQRPNIGEIYQTLSNWTNAENLQFKEAESIRKTSTKS</sequence>
<feature type="non-terminal residue" evidence="1">
    <location>
        <position position="1"/>
    </location>
</feature>
<feature type="non-terminal residue" evidence="1">
    <location>
        <position position="257"/>
    </location>
</feature>
<dbReference type="Proteomes" id="UP000789366">
    <property type="component" value="Unassembled WGS sequence"/>
</dbReference>
<accession>A0ACA9MTP0</accession>
<reference evidence="1" key="1">
    <citation type="submission" date="2021-06" db="EMBL/GenBank/DDBJ databases">
        <authorList>
            <person name="Kallberg Y."/>
            <person name="Tangrot J."/>
            <person name="Rosling A."/>
        </authorList>
    </citation>
    <scope>NUCLEOTIDE SEQUENCE</scope>
    <source>
        <strain evidence="1">28 12/20/2015</strain>
    </source>
</reference>
<keyword evidence="2" id="KW-1185">Reference proteome</keyword>
<gene>
    <name evidence="1" type="ORF">SPELUC_LOCUS7555</name>
</gene>